<dbReference type="InterPro" id="IPR028624">
    <property type="entry name" value="Tscrpt_elong_fac_GreA/B"/>
</dbReference>
<dbReference type="InterPro" id="IPR022691">
    <property type="entry name" value="Tscrpt_elong_fac_GreA/B_N"/>
</dbReference>
<gene>
    <name evidence="8" type="primary">greA</name>
    <name evidence="12" type="ORF">COS33_01390</name>
</gene>
<evidence type="ECO:0000256" key="3">
    <source>
        <dbReference type="ARBA" id="ARBA00023015"/>
    </source>
</evidence>
<proteinExistence type="inferred from homology"/>
<dbReference type="NCBIfam" id="NF001263">
    <property type="entry name" value="PRK00226.1-4"/>
    <property type="match status" value="1"/>
</dbReference>
<keyword evidence="8" id="KW-0175">Coiled coil</keyword>
<dbReference type="Gene3D" id="1.10.287.180">
    <property type="entry name" value="Transcription elongation factor, GreA/GreB, N-terminal domain"/>
    <property type="match status" value="1"/>
</dbReference>
<dbReference type="Pfam" id="PF01272">
    <property type="entry name" value="GreA_GreB"/>
    <property type="match status" value="1"/>
</dbReference>
<evidence type="ECO:0000256" key="1">
    <source>
        <dbReference type="ARBA" id="ARBA00008213"/>
    </source>
</evidence>
<dbReference type="AlphaFoldDB" id="A0A2M7CQ24"/>
<keyword evidence="3 8" id="KW-0805">Transcription regulation</keyword>
<dbReference type="InterPro" id="IPR006359">
    <property type="entry name" value="Tscrpt_elong_fac_GreA"/>
</dbReference>
<dbReference type="GO" id="GO:0006354">
    <property type="term" value="P:DNA-templated transcription elongation"/>
    <property type="evidence" value="ECO:0007669"/>
    <property type="project" value="TreeGrafter"/>
</dbReference>
<dbReference type="Gene3D" id="3.10.50.30">
    <property type="entry name" value="Transcription elongation factor, GreA/GreB, C-terminal domain"/>
    <property type="match status" value="1"/>
</dbReference>
<dbReference type="Proteomes" id="UP000230595">
    <property type="component" value="Unassembled WGS sequence"/>
</dbReference>
<dbReference type="InterPro" id="IPR023459">
    <property type="entry name" value="Tscrpt_elong_fac_GreA/B_fam"/>
</dbReference>
<dbReference type="Pfam" id="PF03449">
    <property type="entry name" value="GreA_GreB_N"/>
    <property type="match status" value="1"/>
</dbReference>
<dbReference type="SUPFAM" id="SSF46557">
    <property type="entry name" value="GreA transcript cleavage protein, N-terminal domain"/>
    <property type="match status" value="1"/>
</dbReference>
<feature type="domain" description="Transcription elongation factor GreA/GreB C-terminal" evidence="10">
    <location>
        <begin position="80"/>
        <end position="150"/>
    </location>
</feature>
<evidence type="ECO:0000259" key="11">
    <source>
        <dbReference type="Pfam" id="PF03449"/>
    </source>
</evidence>
<dbReference type="GO" id="GO:0032784">
    <property type="term" value="P:regulation of DNA-templated transcription elongation"/>
    <property type="evidence" value="ECO:0007669"/>
    <property type="project" value="UniProtKB-UniRule"/>
</dbReference>
<keyword evidence="12" id="KW-0251">Elongation factor</keyword>
<organism evidence="12 13">
    <name type="scientific">Candidatus Wolfebacteria bacterium CG02_land_8_20_14_3_00_37_12</name>
    <dbReference type="NCBI Taxonomy" id="1975066"/>
    <lineage>
        <taxon>Bacteria</taxon>
        <taxon>Candidatus Wolfeibacteriota</taxon>
    </lineage>
</organism>
<evidence type="ECO:0000259" key="10">
    <source>
        <dbReference type="Pfam" id="PF01272"/>
    </source>
</evidence>
<comment type="caution">
    <text evidence="12">The sequence shown here is derived from an EMBL/GenBank/DDBJ whole genome shotgun (WGS) entry which is preliminary data.</text>
</comment>
<dbReference type="PANTHER" id="PTHR30437:SF4">
    <property type="entry name" value="TRANSCRIPTION ELONGATION FACTOR GREA"/>
    <property type="match status" value="1"/>
</dbReference>
<dbReference type="PANTHER" id="PTHR30437">
    <property type="entry name" value="TRANSCRIPTION ELONGATION FACTOR GREA"/>
    <property type="match status" value="1"/>
</dbReference>
<evidence type="ECO:0000256" key="7">
    <source>
        <dbReference type="ARBA" id="ARBA00030776"/>
    </source>
</evidence>
<dbReference type="SUPFAM" id="SSF54534">
    <property type="entry name" value="FKBP-like"/>
    <property type="match status" value="1"/>
</dbReference>
<evidence type="ECO:0000256" key="5">
    <source>
        <dbReference type="ARBA" id="ARBA00023163"/>
    </source>
</evidence>
<dbReference type="NCBIfam" id="TIGR01462">
    <property type="entry name" value="greA"/>
    <property type="match status" value="1"/>
</dbReference>
<dbReference type="GO" id="GO:0003746">
    <property type="term" value="F:translation elongation factor activity"/>
    <property type="evidence" value="ECO:0007669"/>
    <property type="project" value="UniProtKB-KW"/>
</dbReference>
<sequence length="150" mass="16963">MNYLSKDKYEELKIELERLKKEVRKEVAERLKRAKEYGDLSENAEYSEAKEEQARVESRIFELEDVLRNASIIKKTGGKNIVQIGSTIEVKKGSRELKYTIVGSNEAKPEANLISNESPLGKAFLGKKKGDVVGIETPGGKVEYKIMKIE</sequence>
<keyword evidence="4 8" id="KW-0238">DNA-binding</keyword>
<dbReference type="InterPro" id="IPR036953">
    <property type="entry name" value="GreA/GreB_C_sf"/>
</dbReference>
<dbReference type="FunFam" id="3.10.50.30:FF:000001">
    <property type="entry name" value="Transcription elongation factor GreA"/>
    <property type="match status" value="1"/>
</dbReference>
<dbReference type="InterPro" id="IPR018151">
    <property type="entry name" value="TF_GreA/GreB_CS"/>
</dbReference>
<keyword evidence="5 8" id="KW-0804">Transcription</keyword>
<feature type="coiled-coil region" evidence="8">
    <location>
        <begin position="2"/>
        <end position="66"/>
    </location>
</feature>
<evidence type="ECO:0000256" key="9">
    <source>
        <dbReference type="RuleBase" id="RU000556"/>
    </source>
</evidence>
<dbReference type="FunFam" id="1.10.287.180:FF:000001">
    <property type="entry name" value="Transcription elongation factor GreA"/>
    <property type="match status" value="1"/>
</dbReference>
<feature type="domain" description="Transcription elongation factor GreA/GreB N-terminal" evidence="11">
    <location>
        <begin position="2"/>
        <end position="72"/>
    </location>
</feature>
<evidence type="ECO:0000256" key="6">
    <source>
        <dbReference type="ARBA" id="ARBA00024916"/>
    </source>
</evidence>
<dbReference type="EMBL" id="PEUH01000031">
    <property type="protein sequence ID" value="PIV31774.1"/>
    <property type="molecule type" value="Genomic_DNA"/>
</dbReference>
<dbReference type="PROSITE" id="PS00829">
    <property type="entry name" value="GREAB_1"/>
    <property type="match status" value="1"/>
</dbReference>
<protein>
    <recommendedName>
        <fullName evidence="2 8">Transcription elongation factor GreA</fullName>
    </recommendedName>
    <alternativeName>
        <fullName evidence="7 8">Transcript cleavage factor GreA</fullName>
    </alternativeName>
</protein>
<evidence type="ECO:0000313" key="12">
    <source>
        <dbReference type="EMBL" id="PIV31774.1"/>
    </source>
</evidence>
<evidence type="ECO:0000313" key="13">
    <source>
        <dbReference type="Proteomes" id="UP000230595"/>
    </source>
</evidence>
<comment type="similarity">
    <text evidence="1 8 9">Belongs to the GreA/GreB family.</text>
</comment>
<dbReference type="InterPro" id="IPR036805">
    <property type="entry name" value="Tscrpt_elong_fac_GreA/B_N_sf"/>
</dbReference>
<dbReference type="InterPro" id="IPR001437">
    <property type="entry name" value="Tscrpt_elong_fac_GreA/B_C"/>
</dbReference>
<name>A0A2M7CQ24_9BACT</name>
<dbReference type="GO" id="GO:0070063">
    <property type="term" value="F:RNA polymerase binding"/>
    <property type="evidence" value="ECO:0007669"/>
    <property type="project" value="InterPro"/>
</dbReference>
<evidence type="ECO:0000256" key="8">
    <source>
        <dbReference type="HAMAP-Rule" id="MF_00105"/>
    </source>
</evidence>
<reference evidence="13" key="1">
    <citation type="submission" date="2017-09" db="EMBL/GenBank/DDBJ databases">
        <title>Depth-based differentiation of microbial function through sediment-hosted aquifers and enrichment of novel symbionts in the deep terrestrial subsurface.</title>
        <authorList>
            <person name="Probst A.J."/>
            <person name="Ladd B."/>
            <person name="Jarett J.K."/>
            <person name="Geller-Mcgrath D.E."/>
            <person name="Sieber C.M.K."/>
            <person name="Emerson J.B."/>
            <person name="Anantharaman K."/>
            <person name="Thomas B.C."/>
            <person name="Malmstrom R."/>
            <person name="Stieglmeier M."/>
            <person name="Klingl A."/>
            <person name="Woyke T."/>
            <person name="Ryan C.M."/>
            <person name="Banfield J.F."/>
        </authorList>
    </citation>
    <scope>NUCLEOTIDE SEQUENCE [LARGE SCALE GENOMIC DNA]</scope>
</reference>
<keyword evidence="12" id="KW-0648">Protein biosynthesis</keyword>
<evidence type="ECO:0000256" key="4">
    <source>
        <dbReference type="ARBA" id="ARBA00023125"/>
    </source>
</evidence>
<comment type="function">
    <text evidence="6 8 9">Necessary for efficient RNA polymerase transcription elongation past template-encoded arresting sites. The arresting sites in DNA have the property of trapping a certain fraction of elongating RNA polymerases that pass through, resulting in locked ternary complexes. Cleavage of the nascent transcript by cleavage factors such as GreA or GreB allows the resumption of elongation from the new 3'terminus. GreA releases sequences of 2 to 3 nucleotides.</text>
</comment>
<evidence type="ECO:0000256" key="2">
    <source>
        <dbReference type="ARBA" id="ARBA00013729"/>
    </source>
</evidence>
<dbReference type="HAMAP" id="MF_00105">
    <property type="entry name" value="GreA_GreB"/>
    <property type="match status" value="1"/>
</dbReference>
<dbReference type="GO" id="GO:0003677">
    <property type="term" value="F:DNA binding"/>
    <property type="evidence" value="ECO:0007669"/>
    <property type="project" value="UniProtKB-UniRule"/>
</dbReference>
<accession>A0A2M7CQ24</accession>
<dbReference type="PIRSF" id="PIRSF006092">
    <property type="entry name" value="GreA_GreB"/>
    <property type="match status" value="1"/>
</dbReference>